<evidence type="ECO:0000256" key="3">
    <source>
        <dbReference type="PIRSR" id="PIRSR605502-1"/>
    </source>
</evidence>
<evidence type="ECO:0000256" key="2">
    <source>
        <dbReference type="ARBA" id="ARBA00022801"/>
    </source>
</evidence>
<name>A0A2T0GSC8_ACTMO</name>
<sequence length="309" mass="32259">MSTHDPADRARGLLLGAALGDALGAPFEGRSRVPEDLLDELEAGTGELPYTDDTVLTLVLAEHLLDRGAGNGLHEDTLAENFALAWRAEPGRGWGGAVRDVFGEILAGVHWQRAAGRLFGGSGSFGNGGAMRVAPVALVASDVGEAAELGRRSGRITHTHPDGFHGAAVQACAAWLALSGSPDPTTERRRFLDVVAGACGDPRWFSLLEQVDSATGVSTPERAAELLGNDVSAVGSVPLALLTFLLHPDSPREAVRFAIRAGGDTDTVASMAGALAGARCGATALPERQLRRLEGCSRLYELGTELARR</sequence>
<dbReference type="EMBL" id="PVSR01000045">
    <property type="protein sequence ID" value="PRW62022.1"/>
    <property type="molecule type" value="Genomic_DNA"/>
</dbReference>
<comment type="similarity">
    <text evidence="1">Belongs to the ADP-ribosylglycohydrolase family.</text>
</comment>
<reference evidence="4 5" key="1">
    <citation type="submission" date="2018-03" db="EMBL/GenBank/DDBJ databases">
        <title>Actinopolyspora mortivallis from Sahara, screening for active biomolecules.</title>
        <authorList>
            <person name="Selama O."/>
            <person name="Wellington E.M.H."/>
            <person name="Hacene H."/>
        </authorList>
    </citation>
    <scope>NUCLEOTIDE SEQUENCE [LARGE SCALE GENOMIC DNA]</scope>
    <source>
        <strain evidence="4 5">M5A</strain>
    </source>
</reference>
<dbReference type="PANTHER" id="PTHR16222">
    <property type="entry name" value="ADP-RIBOSYLGLYCOHYDROLASE"/>
    <property type="match status" value="1"/>
</dbReference>
<feature type="binding site" evidence="3">
    <location>
        <position position="264"/>
    </location>
    <ligand>
        <name>Mg(2+)</name>
        <dbReference type="ChEBI" id="CHEBI:18420"/>
        <label>1</label>
    </ligand>
</feature>
<keyword evidence="3" id="KW-0460">Magnesium</keyword>
<dbReference type="InterPro" id="IPR036705">
    <property type="entry name" value="Ribosyl_crysJ1_sf"/>
</dbReference>
<evidence type="ECO:0000313" key="5">
    <source>
        <dbReference type="Proteomes" id="UP000239352"/>
    </source>
</evidence>
<feature type="binding site" evidence="3">
    <location>
        <position position="266"/>
    </location>
    <ligand>
        <name>Mg(2+)</name>
        <dbReference type="ChEBI" id="CHEBI:18420"/>
        <label>1</label>
    </ligand>
</feature>
<dbReference type="GO" id="GO:0016787">
    <property type="term" value="F:hydrolase activity"/>
    <property type="evidence" value="ECO:0007669"/>
    <property type="project" value="UniProtKB-KW"/>
</dbReference>
<organism evidence="4 5">
    <name type="scientific">Actinopolyspora mortivallis</name>
    <dbReference type="NCBI Taxonomy" id="33906"/>
    <lineage>
        <taxon>Bacteria</taxon>
        <taxon>Bacillati</taxon>
        <taxon>Actinomycetota</taxon>
        <taxon>Actinomycetes</taxon>
        <taxon>Actinopolysporales</taxon>
        <taxon>Actinopolysporaceae</taxon>
        <taxon>Actinopolyspora</taxon>
    </lineage>
</organism>
<dbReference type="Gene3D" id="1.10.4080.10">
    <property type="entry name" value="ADP-ribosylation/Crystallin J1"/>
    <property type="match status" value="1"/>
</dbReference>
<evidence type="ECO:0008006" key="6">
    <source>
        <dbReference type="Google" id="ProtNLM"/>
    </source>
</evidence>
<evidence type="ECO:0000313" key="4">
    <source>
        <dbReference type="EMBL" id="PRW62022.1"/>
    </source>
</evidence>
<keyword evidence="3" id="KW-0479">Metal-binding</keyword>
<evidence type="ECO:0000256" key="1">
    <source>
        <dbReference type="ARBA" id="ARBA00010702"/>
    </source>
</evidence>
<dbReference type="PANTHER" id="PTHR16222:SF24">
    <property type="entry name" value="ADP-RIBOSYLHYDROLASE ARH3"/>
    <property type="match status" value="1"/>
</dbReference>
<feature type="binding site" evidence="3">
    <location>
        <position position="51"/>
    </location>
    <ligand>
        <name>Mg(2+)</name>
        <dbReference type="ChEBI" id="CHEBI:18420"/>
        <label>1</label>
    </ligand>
</feature>
<dbReference type="Pfam" id="PF03747">
    <property type="entry name" value="ADP_ribosyl_GH"/>
    <property type="match status" value="1"/>
</dbReference>
<keyword evidence="2" id="KW-0378">Hydrolase</keyword>
<feature type="binding site" evidence="3">
    <location>
        <position position="53"/>
    </location>
    <ligand>
        <name>Mg(2+)</name>
        <dbReference type="ChEBI" id="CHEBI:18420"/>
        <label>1</label>
    </ligand>
</feature>
<accession>A0A2T0GSC8</accession>
<proteinExistence type="inferred from homology"/>
<dbReference type="STRING" id="1050202.GCA_000384035_00220"/>
<comment type="caution">
    <text evidence="4">The sequence shown here is derived from an EMBL/GenBank/DDBJ whole genome shotgun (WGS) entry which is preliminary data.</text>
</comment>
<dbReference type="InParanoid" id="A0A2T0GSC8"/>
<dbReference type="InterPro" id="IPR050792">
    <property type="entry name" value="ADP-ribosylglycohydrolase"/>
</dbReference>
<comment type="cofactor">
    <cofactor evidence="3">
        <name>Mg(2+)</name>
        <dbReference type="ChEBI" id="CHEBI:18420"/>
    </cofactor>
    <text evidence="3">Binds 2 magnesium ions per subunit.</text>
</comment>
<dbReference type="AlphaFoldDB" id="A0A2T0GSC8"/>
<feature type="binding site" evidence="3">
    <location>
        <position position="52"/>
    </location>
    <ligand>
        <name>Mg(2+)</name>
        <dbReference type="ChEBI" id="CHEBI:18420"/>
        <label>1</label>
    </ligand>
</feature>
<dbReference type="RefSeq" id="WP_106115056.1">
    <property type="nucleotide sequence ID" value="NZ_PVSR01000045.1"/>
</dbReference>
<dbReference type="Proteomes" id="UP000239352">
    <property type="component" value="Unassembled WGS sequence"/>
</dbReference>
<dbReference type="GO" id="GO:0046872">
    <property type="term" value="F:metal ion binding"/>
    <property type="evidence" value="ECO:0007669"/>
    <property type="project" value="UniProtKB-KW"/>
</dbReference>
<gene>
    <name evidence="4" type="ORF">CEP50_17665</name>
</gene>
<protein>
    <recommendedName>
        <fullName evidence="6">ADP-ribosylglycohydrolase</fullName>
    </recommendedName>
</protein>
<feature type="binding site" evidence="3">
    <location>
        <position position="267"/>
    </location>
    <ligand>
        <name>Mg(2+)</name>
        <dbReference type="ChEBI" id="CHEBI:18420"/>
        <label>1</label>
    </ligand>
</feature>
<dbReference type="SUPFAM" id="SSF101478">
    <property type="entry name" value="ADP-ribosylglycohydrolase"/>
    <property type="match status" value="1"/>
</dbReference>
<keyword evidence="5" id="KW-1185">Reference proteome</keyword>
<dbReference type="InterPro" id="IPR005502">
    <property type="entry name" value="Ribosyl_crysJ1"/>
</dbReference>